<reference evidence="1 2" key="1">
    <citation type="submission" date="2016-07" db="EMBL/GenBank/DDBJ databases">
        <title>Multiple horizontal gene transfer events from other fungi enriched the ability of initially mycotrophic Trichoderma (Ascomycota) to feed on dead plant biomass.</title>
        <authorList>
            <consortium name="DOE Joint Genome Institute"/>
            <person name="Aerts A."/>
            <person name="Atanasova L."/>
            <person name="Chenthamara K."/>
            <person name="Zhang J."/>
            <person name="Grujic M."/>
            <person name="Henrissat B."/>
            <person name="Kuo A."/>
            <person name="Salamov A."/>
            <person name="Lipzen A."/>
            <person name="Labutti K."/>
            <person name="Barry K."/>
            <person name="Miao Y."/>
            <person name="Rahimi M.J."/>
            <person name="Shen Q."/>
            <person name="Grigoriev I.V."/>
            <person name="Kubicek C.P."/>
            <person name="Druzhinina I.S."/>
        </authorList>
    </citation>
    <scope>NUCLEOTIDE SEQUENCE [LARGE SCALE GENOMIC DNA]</scope>
    <source>
        <strain evidence="1 2">CBS 433.97</strain>
    </source>
</reference>
<dbReference type="Proteomes" id="UP000240493">
    <property type="component" value="Unassembled WGS sequence"/>
</dbReference>
<evidence type="ECO:0000313" key="2">
    <source>
        <dbReference type="Proteomes" id="UP000240493"/>
    </source>
</evidence>
<dbReference type="EMBL" id="KZ679262">
    <property type="protein sequence ID" value="PTB40599.1"/>
    <property type="molecule type" value="Genomic_DNA"/>
</dbReference>
<proteinExistence type="predicted"/>
<evidence type="ECO:0000313" key="1">
    <source>
        <dbReference type="EMBL" id="PTB40599.1"/>
    </source>
</evidence>
<dbReference type="AlphaFoldDB" id="A0A2T3Z716"/>
<protein>
    <submittedName>
        <fullName evidence="1">Uncharacterized protein</fullName>
    </submittedName>
</protein>
<organism evidence="1 2">
    <name type="scientific">Trichoderma asperellum (strain ATCC 204424 / CBS 433.97 / NBRC 101777)</name>
    <dbReference type="NCBI Taxonomy" id="1042311"/>
    <lineage>
        <taxon>Eukaryota</taxon>
        <taxon>Fungi</taxon>
        <taxon>Dikarya</taxon>
        <taxon>Ascomycota</taxon>
        <taxon>Pezizomycotina</taxon>
        <taxon>Sordariomycetes</taxon>
        <taxon>Hypocreomycetidae</taxon>
        <taxon>Hypocreales</taxon>
        <taxon>Hypocreaceae</taxon>
        <taxon>Trichoderma</taxon>
    </lineage>
</organism>
<feature type="non-terminal residue" evidence="1">
    <location>
        <position position="76"/>
    </location>
</feature>
<gene>
    <name evidence="1" type="ORF">M441DRAFT_58097</name>
</gene>
<keyword evidence="2" id="KW-1185">Reference proteome</keyword>
<accession>A0A2T3Z716</accession>
<sequence>MEPKMKEGKKLFQMNRSPIGYLFFLPAGLAQPQILLLVPRPLLFSGTSSISDSVVYPLPKDSSLLANASAAAYKTA</sequence>
<name>A0A2T3Z716_TRIA4</name>